<reference evidence="1" key="2">
    <citation type="submission" date="2023-05" db="EMBL/GenBank/DDBJ databases">
        <authorList>
            <person name="Fouks B."/>
        </authorList>
    </citation>
    <scope>NUCLEOTIDE SEQUENCE</scope>
    <source>
        <strain evidence="1">Stay&amp;Tobe</strain>
        <tissue evidence="1">Testes</tissue>
    </source>
</reference>
<evidence type="ECO:0000313" key="2">
    <source>
        <dbReference type="Proteomes" id="UP001233999"/>
    </source>
</evidence>
<keyword evidence="2" id="KW-1185">Reference proteome</keyword>
<feature type="non-terminal residue" evidence="1">
    <location>
        <position position="1"/>
    </location>
</feature>
<comment type="caution">
    <text evidence="1">The sequence shown here is derived from an EMBL/GenBank/DDBJ whole genome shotgun (WGS) entry which is preliminary data.</text>
</comment>
<name>A0AAD8EKP0_DIPPU</name>
<gene>
    <name evidence="1" type="ORF">L9F63_027691</name>
</gene>
<dbReference type="AlphaFoldDB" id="A0AAD8EKP0"/>
<reference evidence="1" key="1">
    <citation type="journal article" date="2023" name="IScience">
        <title>Live-bearing cockroach genome reveals convergent evolutionary mechanisms linked to viviparity in insects and beyond.</title>
        <authorList>
            <person name="Fouks B."/>
            <person name="Harrison M.C."/>
            <person name="Mikhailova A.A."/>
            <person name="Marchal E."/>
            <person name="English S."/>
            <person name="Carruthers M."/>
            <person name="Jennings E.C."/>
            <person name="Chiamaka E.L."/>
            <person name="Frigard R.A."/>
            <person name="Pippel M."/>
            <person name="Attardo G.M."/>
            <person name="Benoit J.B."/>
            <person name="Bornberg-Bauer E."/>
            <person name="Tobe S.S."/>
        </authorList>
    </citation>
    <scope>NUCLEOTIDE SEQUENCE</scope>
    <source>
        <strain evidence="1">Stay&amp;Tobe</strain>
    </source>
</reference>
<dbReference type="Proteomes" id="UP001233999">
    <property type="component" value="Unassembled WGS sequence"/>
</dbReference>
<protein>
    <submittedName>
        <fullName evidence="1">Uncharacterized protein</fullName>
    </submittedName>
</protein>
<proteinExistence type="predicted"/>
<evidence type="ECO:0000313" key="1">
    <source>
        <dbReference type="EMBL" id="KAJ9593067.1"/>
    </source>
</evidence>
<dbReference type="EMBL" id="JASPKZ010003707">
    <property type="protein sequence ID" value="KAJ9593067.1"/>
    <property type="molecule type" value="Genomic_DNA"/>
</dbReference>
<sequence>KMADIPEETTEKIVMTVKKEIDSDDVSSKLQEMKNLQKLRKRQHGVSIVSLALGKKVTQDDEVLVSDPFKLKNWRNGAYESIEKWQDKARG</sequence>
<accession>A0AAD8EKP0</accession>
<organism evidence="1 2">
    <name type="scientific">Diploptera punctata</name>
    <name type="common">Pacific beetle cockroach</name>
    <dbReference type="NCBI Taxonomy" id="6984"/>
    <lineage>
        <taxon>Eukaryota</taxon>
        <taxon>Metazoa</taxon>
        <taxon>Ecdysozoa</taxon>
        <taxon>Arthropoda</taxon>
        <taxon>Hexapoda</taxon>
        <taxon>Insecta</taxon>
        <taxon>Pterygota</taxon>
        <taxon>Neoptera</taxon>
        <taxon>Polyneoptera</taxon>
        <taxon>Dictyoptera</taxon>
        <taxon>Blattodea</taxon>
        <taxon>Blaberoidea</taxon>
        <taxon>Blaberidae</taxon>
        <taxon>Diplopterinae</taxon>
        <taxon>Diploptera</taxon>
    </lineage>
</organism>